<dbReference type="Gene3D" id="2.60.40.2520">
    <property type="entry name" value="CFA/I fimbrial subunit E, adhesin domain"/>
    <property type="match status" value="1"/>
</dbReference>
<comment type="caution">
    <text evidence="2">The sequence shown here is derived from an EMBL/GenBank/DDBJ whole genome shotgun (WGS) entry which is preliminary data.</text>
</comment>
<evidence type="ECO:0000256" key="1">
    <source>
        <dbReference type="SAM" id="SignalP"/>
    </source>
</evidence>
<dbReference type="AlphaFoldDB" id="A0AA44RIX4"/>
<accession>A0AA44RIX4</accession>
<dbReference type="InterPro" id="IPR043037">
    <property type="entry name" value="CfaE_adhesin"/>
</dbReference>
<dbReference type="EMBL" id="MTCP01000001">
    <property type="protein sequence ID" value="OLY70837.1"/>
    <property type="molecule type" value="Genomic_DNA"/>
</dbReference>
<feature type="chain" id="PRO_5041352829" evidence="1">
    <location>
        <begin position="31"/>
        <end position="395"/>
    </location>
</feature>
<sequence>MQTTSQKGNDVNKHLIILLFLSLWAGQTQAAAPAGRNTSVDISFDRMAPPARFDIWVHEPSGYDVADPQKWGRNTLTCLSRTDSTVGACMTAPAWFTANPGTPYAINLRFTHALTSKTVDLKVYGDHYMFFNNKVFTYPSFITGGTEIVANWTREPYFDFYIVKSELEKLALPGIWTATLRQNLRQWDSGNCGGNFADPNTGCPGYRAIASWQATMRIEVVDPGNQQIYLPAFPHSTPVVNLNLTNFPGRPGGSEIQGENTLDMCLYDGKNSTSTRTYLRFEDDGLPSMDRAEEAFSIRRRGGSQTDARDRLDYQVFVTNPVTGATETVANGKTLVWQGTNDPQHLRQVVLPGGRESVLCVPAPIVLKTPAFAASSKNAGDYTGTLRIIYTPSTL</sequence>
<dbReference type="Pfam" id="PF07434">
    <property type="entry name" value="CblD"/>
    <property type="match status" value="1"/>
</dbReference>
<keyword evidence="1" id="KW-0732">Signal</keyword>
<feature type="signal peptide" evidence="1">
    <location>
        <begin position="1"/>
        <end position="30"/>
    </location>
</feature>
<organism evidence="2 3">
    <name type="scientific">Citrobacter braakii</name>
    <dbReference type="NCBI Taxonomy" id="57706"/>
    <lineage>
        <taxon>Bacteria</taxon>
        <taxon>Pseudomonadati</taxon>
        <taxon>Pseudomonadota</taxon>
        <taxon>Gammaproteobacteria</taxon>
        <taxon>Enterobacterales</taxon>
        <taxon>Enterobacteriaceae</taxon>
        <taxon>Citrobacter</taxon>
        <taxon>Citrobacter freundii complex</taxon>
    </lineage>
</organism>
<dbReference type="Gene3D" id="2.60.40.2040">
    <property type="entry name" value="CFA/I fimbrial subunit E, pilin domain"/>
    <property type="match status" value="1"/>
</dbReference>
<dbReference type="InterPro" id="IPR010888">
    <property type="entry name" value="CblD"/>
</dbReference>
<evidence type="ECO:0000313" key="2">
    <source>
        <dbReference type="EMBL" id="OLY70837.1"/>
    </source>
</evidence>
<reference evidence="2 3" key="1">
    <citation type="submission" date="2017-01" db="EMBL/GenBank/DDBJ databases">
        <title>First report of the plasmid-mediated mcr-1 gene in Citrobacter freudii.</title>
        <authorList>
            <person name="Liu J."/>
            <person name="Yang Y."/>
            <person name="Li Y."/>
            <person name="Liu D."/>
            <person name="Tuo H."/>
            <person name="Davis M."/>
            <person name="Zhang A."/>
        </authorList>
    </citation>
    <scope>NUCLEOTIDE SEQUENCE [LARGE SCALE GENOMIC DNA]</scope>
    <source>
        <strain evidence="2 3">SCC4</strain>
    </source>
</reference>
<gene>
    <name evidence="2" type="ORF">BWD41_03965</name>
</gene>
<dbReference type="Proteomes" id="UP000185597">
    <property type="component" value="Unassembled WGS sequence"/>
</dbReference>
<evidence type="ECO:0000313" key="3">
    <source>
        <dbReference type="Proteomes" id="UP000185597"/>
    </source>
</evidence>
<proteinExistence type="predicted"/>
<protein>
    <submittedName>
        <fullName evidence="2">Phage tail protein</fullName>
    </submittedName>
</protein>
<name>A0AA44RIX4_CITBR</name>